<evidence type="ECO:0000256" key="16">
    <source>
        <dbReference type="RuleBase" id="RU004516"/>
    </source>
</evidence>
<comment type="catalytic activity">
    <reaction evidence="12 17">
        <text>L-valine + 2-oxoglutarate = 3-methyl-2-oxobutanoate + L-glutamate</text>
        <dbReference type="Rhea" id="RHEA:24813"/>
        <dbReference type="ChEBI" id="CHEBI:11851"/>
        <dbReference type="ChEBI" id="CHEBI:16810"/>
        <dbReference type="ChEBI" id="CHEBI:29985"/>
        <dbReference type="ChEBI" id="CHEBI:57762"/>
        <dbReference type="EC" id="2.6.1.42"/>
    </reaction>
</comment>
<comment type="catalytic activity">
    <reaction evidence="13 17">
        <text>L-isoleucine + 2-oxoglutarate = (S)-3-methyl-2-oxopentanoate + L-glutamate</text>
        <dbReference type="Rhea" id="RHEA:24801"/>
        <dbReference type="ChEBI" id="CHEBI:16810"/>
        <dbReference type="ChEBI" id="CHEBI:29985"/>
        <dbReference type="ChEBI" id="CHEBI:35146"/>
        <dbReference type="ChEBI" id="CHEBI:58045"/>
        <dbReference type="EC" id="2.6.1.42"/>
    </reaction>
</comment>
<organism evidence="19 20">
    <name type="scientific">Sphingomonas olei</name>
    <dbReference type="NCBI Taxonomy" id="1886787"/>
    <lineage>
        <taxon>Bacteria</taxon>
        <taxon>Pseudomonadati</taxon>
        <taxon>Pseudomonadota</taxon>
        <taxon>Alphaproteobacteria</taxon>
        <taxon>Sphingomonadales</taxon>
        <taxon>Sphingomonadaceae</taxon>
        <taxon>Sphingomonas</taxon>
    </lineage>
</organism>
<evidence type="ECO:0000256" key="13">
    <source>
        <dbReference type="ARBA" id="ARBA00048798"/>
    </source>
</evidence>
<evidence type="ECO:0000256" key="14">
    <source>
        <dbReference type="ARBA" id="ARBA00049229"/>
    </source>
</evidence>
<dbReference type="InterPro" id="IPR043131">
    <property type="entry name" value="BCAT-like_N"/>
</dbReference>
<keyword evidence="11 17" id="KW-0100">Branched-chain amino acid biosynthesis</keyword>
<protein>
    <recommendedName>
        <fullName evidence="17">Branched-chain-amino-acid aminotransferase</fullName>
        <ecNumber evidence="17">2.6.1.42</ecNumber>
    </recommendedName>
</protein>
<dbReference type="NCBIfam" id="TIGR01123">
    <property type="entry name" value="ilvE_II"/>
    <property type="match status" value="1"/>
</dbReference>
<dbReference type="Gene3D" id="3.30.470.10">
    <property type="match status" value="1"/>
</dbReference>
<dbReference type="PIRSF" id="PIRSF006468">
    <property type="entry name" value="BCAT1"/>
    <property type="match status" value="1"/>
</dbReference>
<evidence type="ECO:0000256" key="15">
    <source>
        <dbReference type="RuleBase" id="RU004106"/>
    </source>
</evidence>
<dbReference type="InterPro" id="IPR005786">
    <property type="entry name" value="B_amino_transII"/>
</dbReference>
<sequence length="391" mass="42390">MLTGIAIGPTRPQPRQRRGCCACQELFSVPTPAQFAFEPNSSPIPASERTAQISDPAFGRVFTDHMAVVRWSEAKGWHDAKITARTTLSVDPATAVLHYAQEIFEGLKAYRHDDGSFALFRPAANAARFRDSARRMAMPELPDDLFIGSIEALVKTDADWFPAVEGGSLYLRPFMIASEVFLGVKPAGEYLYMVLASAAGSYWKGGVRPISLWVSHDYSRAAPGGTGAAKCGGNYATSLVAQQEAIRRGCDQVVFLDATERRWIEELGGMNIFFVFDDGSIQTPPLTGTILPGITRNSILQLARDAGLTVREELYSIDQWRADADSGRLVESFACGTAAVVTPIGQVSGPDYAFTIGSGGTGQITQRFLDSLTAIQRGRAPDPHSWLHPIA</sequence>
<evidence type="ECO:0000256" key="3">
    <source>
        <dbReference type="ARBA" id="ARBA00004824"/>
    </source>
</evidence>
<comment type="pathway">
    <text evidence="3 18">Amino-acid biosynthesis; L-isoleucine biosynthesis; L-isoleucine from 2-oxobutanoate: step 4/4.</text>
</comment>
<keyword evidence="7 17" id="KW-0032">Aminotransferase</keyword>
<evidence type="ECO:0000256" key="17">
    <source>
        <dbReference type="RuleBase" id="RU004517"/>
    </source>
</evidence>
<dbReference type="EMBL" id="SSTI01000005">
    <property type="protein sequence ID" value="THG40089.1"/>
    <property type="molecule type" value="Genomic_DNA"/>
</dbReference>
<comment type="catalytic activity">
    <reaction evidence="14 17">
        <text>L-leucine + 2-oxoglutarate = 4-methyl-2-oxopentanoate + L-glutamate</text>
        <dbReference type="Rhea" id="RHEA:18321"/>
        <dbReference type="ChEBI" id="CHEBI:16810"/>
        <dbReference type="ChEBI" id="CHEBI:17865"/>
        <dbReference type="ChEBI" id="CHEBI:29985"/>
        <dbReference type="ChEBI" id="CHEBI:57427"/>
        <dbReference type="EC" id="2.6.1.42"/>
    </reaction>
</comment>
<dbReference type="PANTHER" id="PTHR11825">
    <property type="entry name" value="SUBGROUP IIII AMINOTRANSFERASE"/>
    <property type="match status" value="1"/>
</dbReference>
<comment type="pathway">
    <text evidence="5 18">Amino-acid biosynthesis; L-leucine biosynthesis; L-leucine from 3-methyl-2-oxobutanoate: step 4/4.</text>
</comment>
<evidence type="ECO:0000256" key="9">
    <source>
        <dbReference type="ARBA" id="ARBA00022679"/>
    </source>
</evidence>
<dbReference type="NCBIfam" id="NF009897">
    <property type="entry name" value="PRK13357.1"/>
    <property type="match status" value="1"/>
</dbReference>
<evidence type="ECO:0000256" key="12">
    <source>
        <dbReference type="ARBA" id="ARBA00048212"/>
    </source>
</evidence>
<dbReference type="Gene3D" id="3.20.10.10">
    <property type="entry name" value="D-amino Acid Aminotransferase, subunit A, domain 2"/>
    <property type="match status" value="1"/>
</dbReference>
<evidence type="ECO:0000313" key="19">
    <source>
        <dbReference type="EMBL" id="THG40089.1"/>
    </source>
</evidence>
<evidence type="ECO:0000256" key="7">
    <source>
        <dbReference type="ARBA" id="ARBA00022576"/>
    </source>
</evidence>
<dbReference type="Pfam" id="PF01063">
    <property type="entry name" value="Aminotran_4"/>
    <property type="match status" value="1"/>
</dbReference>
<comment type="cofactor">
    <cofactor evidence="1 16">
        <name>pyridoxal 5'-phosphate</name>
        <dbReference type="ChEBI" id="CHEBI:597326"/>
    </cofactor>
</comment>
<dbReference type="CDD" id="cd01557">
    <property type="entry name" value="BCAT_beta_family"/>
    <property type="match status" value="1"/>
</dbReference>
<keyword evidence="9 17" id="KW-0808">Transferase</keyword>
<dbReference type="PANTHER" id="PTHR11825:SF44">
    <property type="entry name" value="BRANCHED-CHAIN-AMINO-ACID AMINOTRANSFERASE"/>
    <property type="match status" value="1"/>
</dbReference>
<comment type="function">
    <text evidence="2">Acts on leucine, isoleucine and valine.</text>
</comment>
<keyword evidence="20" id="KW-1185">Reference proteome</keyword>
<comment type="pathway">
    <text evidence="4 18">Amino-acid biosynthesis; L-valine biosynthesis; L-valine from pyruvate: step 4/4.</text>
</comment>
<accession>A0ABY2QI88</accession>
<evidence type="ECO:0000256" key="4">
    <source>
        <dbReference type="ARBA" id="ARBA00004931"/>
    </source>
</evidence>
<gene>
    <name evidence="19" type="ORF">E5988_07835</name>
</gene>
<dbReference type="PROSITE" id="PS00770">
    <property type="entry name" value="AA_TRANSFER_CLASS_4"/>
    <property type="match status" value="1"/>
</dbReference>
<evidence type="ECO:0000256" key="6">
    <source>
        <dbReference type="ARBA" id="ARBA00009320"/>
    </source>
</evidence>
<dbReference type="InterPro" id="IPR043132">
    <property type="entry name" value="BCAT-like_C"/>
</dbReference>
<reference evidence="19 20" key="1">
    <citation type="submission" date="2019-04" db="EMBL/GenBank/DDBJ databases">
        <title>Microbes associate with the intestines of laboratory mice.</title>
        <authorList>
            <person name="Navarre W."/>
            <person name="Wong E."/>
            <person name="Huang K.C."/>
            <person name="Tropini C."/>
            <person name="Ng K."/>
            <person name="Yu B."/>
        </authorList>
    </citation>
    <scope>NUCLEOTIDE SEQUENCE [LARGE SCALE GENOMIC DNA]</scope>
    <source>
        <strain evidence="19 20">NM83_B4-11</strain>
    </source>
</reference>
<evidence type="ECO:0000256" key="8">
    <source>
        <dbReference type="ARBA" id="ARBA00022605"/>
    </source>
</evidence>
<dbReference type="InterPro" id="IPR001544">
    <property type="entry name" value="Aminotrans_IV"/>
</dbReference>
<evidence type="ECO:0000256" key="18">
    <source>
        <dbReference type="RuleBase" id="RU004519"/>
    </source>
</evidence>
<dbReference type="InterPro" id="IPR036038">
    <property type="entry name" value="Aminotransferase-like"/>
</dbReference>
<dbReference type="InterPro" id="IPR033939">
    <property type="entry name" value="BCAT_family"/>
</dbReference>
<dbReference type="Proteomes" id="UP000308038">
    <property type="component" value="Unassembled WGS sequence"/>
</dbReference>
<keyword evidence="8 17" id="KW-0028">Amino-acid biosynthesis</keyword>
<name>A0ABY2QI88_9SPHN</name>
<evidence type="ECO:0000256" key="10">
    <source>
        <dbReference type="ARBA" id="ARBA00022898"/>
    </source>
</evidence>
<comment type="caution">
    <text evidence="19">The sequence shown here is derived from an EMBL/GenBank/DDBJ whole genome shotgun (WGS) entry which is preliminary data.</text>
</comment>
<evidence type="ECO:0000313" key="20">
    <source>
        <dbReference type="Proteomes" id="UP000308038"/>
    </source>
</evidence>
<proteinExistence type="inferred from homology"/>
<evidence type="ECO:0000256" key="1">
    <source>
        <dbReference type="ARBA" id="ARBA00001933"/>
    </source>
</evidence>
<dbReference type="InterPro" id="IPR018300">
    <property type="entry name" value="Aminotrans_IV_CS"/>
</dbReference>
<dbReference type="EC" id="2.6.1.42" evidence="17"/>
<evidence type="ECO:0000256" key="11">
    <source>
        <dbReference type="ARBA" id="ARBA00023304"/>
    </source>
</evidence>
<evidence type="ECO:0000256" key="5">
    <source>
        <dbReference type="ARBA" id="ARBA00005072"/>
    </source>
</evidence>
<evidence type="ECO:0000256" key="2">
    <source>
        <dbReference type="ARBA" id="ARBA00003109"/>
    </source>
</evidence>
<comment type="similarity">
    <text evidence="6 15">Belongs to the class-IV pyridoxal-phosphate-dependent aminotransferase family.</text>
</comment>
<dbReference type="GO" id="GO:0004084">
    <property type="term" value="F:branched-chain-amino-acid transaminase activity"/>
    <property type="evidence" value="ECO:0007669"/>
    <property type="project" value="UniProtKB-EC"/>
</dbReference>
<keyword evidence="10 16" id="KW-0663">Pyridoxal phosphate</keyword>
<dbReference type="SUPFAM" id="SSF56752">
    <property type="entry name" value="D-aminoacid aminotransferase-like PLP-dependent enzymes"/>
    <property type="match status" value="1"/>
</dbReference>